<keyword evidence="3" id="KW-1185">Reference proteome</keyword>
<dbReference type="EMBL" id="AP025637">
    <property type="protein sequence ID" value="BDG70758.1"/>
    <property type="molecule type" value="Genomic_DNA"/>
</dbReference>
<dbReference type="Proteomes" id="UP000831327">
    <property type="component" value="Chromosome"/>
</dbReference>
<feature type="compositionally biased region" description="Low complexity" evidence="1">
    <location>
        <begin position="10"/>
        <end position="19"/>
    </location>
</feature>
<sequence length="61" mass="6375">MPIASGMSGAARPEAPAPMRARREKRESDMDAKPRAVVVAPGLASRVPRAGRGTRGPVRPA</sequence>
<feature type="compositionally biased region" description="Basic and acidic residues" evidence="1">
    <location>
        <begin position="24"/>
        <end position="34"/>
    </location>
</feature>
<name>A0ABM7XZ21_9PROT</name>
<accession>A0ABM7XZ21</accession>
<evidence type="ECO:0000256" key="1">
    <source>
        <dbReference type="SAM" id="MobiDB-lite"/>
    </source>
</evidence>
<evidence type="ECO:0000313" key="3">
    <source>
        <dbReference type="Proteomes" id="UP000831327"/>
    </source>
</evidence>
<evidence type="ECO:0000313" key="2">
    <source>
        <dbReference type="EMBL" id="BDG70758.1"/>
    </source>
</evidence>
<organism evidence="2 3">
    <name type="scientific">Roseomonas fluvialis</name>
    <dbReference type="NCBI Taxonomy" id="1750527"/>
    <lineage>
        <taxon>Bacteria</taxon>
        <taxon>Pseudomonadati</taxon>
        <taxon>Pseudomonadota</taxon>
        <taxon>Alphaproteobacteria</taxon>
        <taxon>Acetobacterales</taxon>
        <taxon>Roseomonadaceae</taxon>
        <taxon>Roseomonas</taxon>
    </lineage>
</organism>
<proteinExistence type="predicted"/>
<feature type="region of interest" description="Disordered" evidence="1">
    <location>
        <begin position="1"/>
        <end position="61"/>
    </location>
</feature>
<gene>
    <name evidence="2" type="ORF">Rmf_06870</name>
</gene>
<protein>
    <submittedName>
        <fullName evidence="2">Uncharacterized protein</fullName>
    </submittedName>
</protein>
<reference evidence="2 3" key="1">
    <citation type="journal article" date="2016" name="Microbes Environ.">
        <title>Phylogenetically diverse aerobic anoxygenic phototrophic bacteria isolated from epilithic biofilms in Tama river, Japan.</title>
        <authorList>
            <person name="Hirose S."/>
            <person name="Matsuura K."/>
            <person name="Haruta S."/>
        </authorList>
    </citation>
    <scope>NUCLEOTIDE SEQUENCE [LARGE SCALE GENOMIC DNA]</scope>
    <source>
        <strain evidence="2 3">S08</strain>
    </source>
</reference>